<name>C0QG19_DESAH</name>
<dbReference type="InterPro" id="IPR035906">
    <property type="entry name" value="MetI-like_sf"/>
</dbReference>
<comment type="subcellular location">
    <subcellularLocation>
        <location evidence="1 8">Cell membrane</location>
        <topology evidence="1 8">Multi-pass membrane protein</topology>
    </subcellularLocation>
</comment>
<keyword evidence="3 8" id="KW-0813">Transport</keyword>
<evidence type="ECO:0000313" key="11">
    <source>
        <dbReference type="Proteomes" id="UP000000442"/>
    </source>
</evidence>
<dbReference type="RefSeq" id="WP_015906312.1">
    <property type="nucleotide sequence ID" value="NC_012108.1"/>
</dbReference>
<dbReference type="KEGG" id="dat:HRM2_45420"/>
<evidence type="ECO:0000256" key="2">
    <source>
        <dbReference type="ARBA" id="ARBA00007069"/>
    </source>
</evidence>
<organism evidence="10 11">
    <name type="scientific">Desulforapulum autotrophicum (strain ATCC 43914 / DSM 3382 / VKM B-1955 / HRM2)</name>
    <name type="common">Desulfobacterium autotrophicum</name>
    <dbReference type="NCBI Taxonomy" id="177437"/>
    <lineage>
        <taxon>Bacteria</taxon>
        <taxon>Pseudomonadati</taxon>
        <taxon>Thermodesulfobacteriota</taxon>
        <taxon>Desulfobacteria</taxon>
        <taxon>Desulfobacterales</taxon>
        <taxon>Desulfobacteraceae</taxon>
        <taxon>Desulforapulum</taxon>
    </lineage>
</organism>
<reference evidence="10 11" key="1">
    <citation type="journal article" date="2009" name="Environ. Microbiol.">
        <title>Genome sequence of Desulfobacterium autotrophicum HRM2, a marine sulfate reducer oxidizing organic carbon completely to carbon dioxide.</title>
        <authorList>
            <person name="Strittmatter A.W."/>
            <person name="Liesegang H."/>
            <person name="Rabus R."/>
            <person name="Decker I."/>
            <person name="Amann J."/>
            <person name="Andres S."/>
            <person name="Henne A."/>
            <person name="Fricke W.F."/>
            <person name="Martinez-Arias R."/>
            <person name="Bartels D."/>
            <person name="Goesmann A."/>
            <person name="Krause L."/>
            <person name="Puehler A."/>
            <person name="Klenk H.P."/>
            <person name="Richter M."/>
            <person name="Schuler M."/>
            <person name="Gloeckner F.O."/>
            <person name="Meyerdierks A."/>
            <person name="Gottschalk G."/>
            <person name="Amann R."/>
        </authorList>
    </citation>
    <scope>NUCLEOTIDE SEQUENCE [LARGE SCALE GENOMIC DNA]</scope>
    <source>
        <strain evidence="11">ATCC 43914 / DSM 3382 / HRM2</strain>
    </source>
</reference>
<dbReference type="CDD" id="cd06261">
    <property type="entry name" value="TM_PBP2"/>
    <property type="match status" value="1"/>
</dbReference>
<evidence type="ECO:0000256" key="1">
    <source>
        <dbReference type="ARBA" id="ARBA00004651"/>
    </source>
</evidence>
<dbReference type="SUPFAM" id="SSF161098">
    <property type="entry name" value="MetI-like"/>
    <property type="match status" value="1"/>
</dbReference>
<dbReference type="Gene3D" id="1.10.3720.10">
    <property type="entry name" value="MetI-like"/>
    <property type="match status" value="1"/>
</dbReference>
<protein>
    <submittedName>
        <fullName evidence="10">PotC1</fullName>
    </submittedName>
</protein>
<dbReference type="InterPro" id="IPR000515">
    <property type="entry name" value="MetI-like"/>
</dbReference>
<keyword evidence="6 8" id="KW-1133">Transmembrane helix</keyword>
<keyword evidence="5 8" id="KW-0812">Transmembrane</keyword>
<evidence type="ECO:0000313" key="10">
    <source>
        <dbReference type="EMBL" id="ACN17598.1"/>
    </source>
</evidence>
<keyword evidence="11" id="KW-1185">Reference proteome</keyword>
<sequence>MIRSLPNSKTYSVSFNLYVTLYFIFLFAPLAVTSILAFNDSQFPALPWNGFSLDWFFADSPLRTGIFHDQRNLDSILVSAETAFFVSILSTVVGTLGAFLFEQETFRFKQLLYFLMLVPLVVPGVILGISILLFSNTLGTFFEEAFNIDVGLFRPGFWLVVLGQFSFITTFVTLVVSARLKKFDRTLEEAALNLGANRMEVIWHITLKFLRPALLGAFAVAFLMSFENFNTTLFLVGSDPTLPINLYLQVRDGSTPVINAVSFLLIFGTSLAALVNLYFSRKNA</sequence>
<dbReference type="EMBL" id="CP001087">
    <property type="protein sequence ID" value="ACN17598.1"/>
    <property type="molecule type" value="Genomic_DNA"/>
</dbReference>
<feature type="transmembrane region" description="Helical" evidence="8">
    <location>
        <begin position="113"/>
        <end position="135"/>
    </location>
</feature>
<dbReference type="STRING" id="177437.HRM2_45420"/>
<gene>
    <name evidence="10" type="primary">potC1</name>
    <name evidence="10" type="ordered locus">HRM2_45420</name>
</gene>
<dbReference type="GO" id="GO:0055085">
    <property type="term" value="P:transmembrane transport"/>
    <property type="evidence" value="ECO:0007669"/>
    <property type="project" value="InterPro"/>
</dbReference>
<dbReference type="GO" id="GO:0005886">
    <property type="term" value="C:plasma membrane"/>
    <property type="evidence" value="ECO:0007669"/>
    <property type="project" value="UniProtKB-SubCell"/>
</dbReference>
<dbReference type="HOGENOM" id="CLU_016047_3_0_7"/>
<evidence type="ECO:0000256" key="4">
    <source>
        <dbReference type="ARBA" id="ARBA00022475"/>
    </source>
</evidence>
<evidence type="ECO:0000256" key="6">
    <source>
        <dbReference type="ARBA" id="ARBA00022989"/>
    </source>
</evidence>
<evidence type="ECO:0000256" key="7">
    <source>
        <dbReference type="ARBA" id="ARBA00023136"/>
    </source>
</evidence>
<keyword evidence="7 8" id="KW-0472">Membrane</keyword>
<evidence type="ECO:0000256" key="8">
    <source>
        <dbReference type="RuleBase" id="RU363032"/>
    </source>
</evidence>
<dbReference type="eggNOG" id="COG1177">
    <property type="taxonomic scope" value="Bacteria"/>
</dbReference>
<evidence type="ECO:0000256" key="3">
    <source>
        <dbReference type="ARBA" id="ARBA00022448"/>
    </source>
</evidence>
<dbReference type="InterPro" id="IPR051789">
    <property type="entry name" value="Bact_Polyamine_Transport"/>
</dbReference>
<keyword evidence="4" id="KW-1003">Cell membrane</keyword>
<dbReference type="AlphaFoldDB" id="C0QG19"/>
<feature type="transmembrane region" description="Helical" evidence="8">
    <location>
        <begin position="155"/>
        <end position="176"/>
    </location>
</feature>
<feature type="transmembrane region" description="Helical" evidence="8">
    <location>
        <begin position="15"/>
        <end position="38"/>
    </location>
</feature>
<feature type="domain" description="ABC transmembrane type-1" evidence="9">
    <location>
        <begin position="76"/>
        <end position="276"/>
    </location>
</feature>
<accession>C0QG19</accession>
<dbReference type="OrthoDB" id="9809681at2"/>
<feature type="transmembrane region" description="Helical" evidence="8">
    <location>
        <begin position="82"/>
        <end position="101"/>
    </location>
</feature>
<dbReference type="PANTHER" id="PTHR43848">
    <property type="entry name" value="PUTRESCINE TRANSPORT SYSTEM PERMEASE PROTEIN POTI"/>
    <property type="match status" value="1"/>
</dbReference>
<feature type="transmembrane region" description="Helical" evidence="8">
    <location>
        <begin position="213"/>
        <end position="237"/>
    </location>
</feature>
<feature type="transmembrane region" description="Helical" evidence="8">
    <location>
        <begin position="257"/>
        <end position="279"/>
    </location>
</feature>
<dbReference type="Proteomes" id="UP000000442">
    <property type="component" value="Chromosome"/>
</dbReference>
<evidence type="ECO:0000259" key="9">
    <source>
        <dbReference type="PROSITE" id="PS50928"/>
    </source>
</evidence>
<dbReference type="PROSITE" id="PS50928">
    <property type="entry name" value="ABC_TM1"/>
    <property type="match status" value="1"/>
</dbReference>
<dbReference type="Pfam" id="PF00528">
    <property type="entry name" value="BPD_transp_1"/>
    <property type="match status" value="1"/>
</dbReference>
<comment type="similarity">
    <text evidence="2">Belongs to the binding-protein-dependent transport system permease family. CysTW subfamily.</text>
</comment>
<dbReference type="PANTHER" id="PTHR43848:SF2">
    <property type="entry name" value="PUTRESCINE TRANSPORT SYSTEM PERMEASE PROTEIN POTI"/>
    <property type="match status" value="1"/>
</dbReference>
<proteinExistence type="inferred from homology"/>
<evidence type="ECO:0000256" key="5">
    <source>
        <dbReference type="ARBA" id="ARBA00022692"/>
    </source>
</evidence>